<organism evidence="3 4">
    <name type="scientific">Mucilaginibacter ginsenosidivorans</name>
    <dbReference type="NCBI Taxonomy" id="398053"/>
    <lineage>
        <taxon>Bacteria</taxon>
        <taxon>Pseudomonadati</taxon>
        <taxon>Bacteroidota</taxon>
        <taxon>Sphingobacteriia</taxon>
        <taxon>Sphingobacteriales</taxon>
        <taxon>Sphingobacteriaceae</taxon>
        <taxon>Mucilaginibacter</taxon>
    </lineage>
</organism>
<sequence length="73" mass="8028">MKSTISKVAVAAIIASFFAVSVQAGPTHTAAADTGKMKKMDKMGKMDHKMDKMEKKKMSKMKKDKMGKDTTKM</sequence>
<dbReference type="Proteomes" id="UP000321479">
    <property type="component" value="Chromosome"/>
</dbReference>
<keyword evidence="4" id="KW-1185">Reference proteome</keyword>
<accession>A0A5B8UR11</accession>
<evidence type="ECO:0000313" key="4">
    <source>
        <dbReference type="Proteomes" id="UP000321479"/>
    </source>
</evidence>
<feature type="chain" id="PRO_5022917502" description="Pentapeptide MXKDX repeat protein" evidence="2">
    <location>
        <begin position="25"/>
        <end position="73"/>
    </location>
</feature>
<dbReference type="AlphaFoldDB" id="A0A5B8UR11"/>
<name>A0A5B8UR11_9SPHI</name>
<feature type="compositionally biased region" description="Basic and acidic residues" evidence="1">
    <location>
        <begin position="35"/>
        <end position="56"/>
    </location>
</feature>
<gene>
    <name evidence="3" type="ORF">FRZ54_01570</name>
</gene>
<reference evidence="3 4" key="1">
    <citation type="journal article" date="2017" name="Curr. Microbiol.">
        <title>Mucilaginibacter ginsenosidivorans sp. nov., Isolated from Soil of Ginseng Field.</title>
        <authorList>
            <person name="Kim M.M."/>
            <person name="Siddiqi M.Z."/>
            <person name="Im W.T."/>
        </authorList>
    </citation>
    <scope>NUCLEOTIDE SEQUENCE [LARGE SCALE GENOMIC DNA]</scope>
    <source>
        <strain evidence="3 4">Gsoil 3017</strain>
    </source>
</reference>
<feature type="region of interest" description="Disordered" evidence="1">
    <location>
        <begin position="27"/>
        <end position="73"/>
    </location>
</feature>
<dbReference type="KEGG" id="mgin:FRZ54_01570"/>
<evidence type="ECO:0000256" key="1">
    <source>
        <dbReference type="SAM" id="MobiDB-lite"/>
    </source>
</evidence>
<evidence type="ECO:0000313" key="3">
    <source>
        <dbReference type="EMBL" id="QEC61322.1"/>
    </source>
</evidence>
<feature type="signal peptide" evidence="2">
    <location>
        <begin position="1"/>
        <end position="24"/>
    </location>
</feature>
<evidence type="ECO:0008006" key="5">
    <source>
        <dbReference type="Google" id="ProtNLM"/>
    </source>
</evidence>
<feature type="compositionally biased region" description="Basic and acidic residues" evidence="1">
    <location>
        <begin position="64"/>
        <end position="73"/>
    </location>
</feature>
<evidence type="ECO:0000256" key="2">
    <source>
        <dbReference type="SAM" id="SignalP"/>
    </source>
</evidence>
<dbReference type="RefSeq" id="WP_147029900.1">
    <property type="nucleotide sequence ID" value="NZ_CP042436.1"/>
</dbReference>
<dbReference type="EMBL" id="CP042436">
    <property type="protein sequence ID" value="QEC61322.1"/>
    <property type="molecule type" value="Genomic_DNA"/>
</dbReference>
<proteinExistence type="predicted"/>
<keyword evidence="2" id="KW-0732">Signal</keyword>
<protein>
    <recommendedName>
        <fullName evidence="5">Pentapeptide MXKDX repeat protein</fullName>
    </recommendedName>
</protein>